<feature type="domain" description="Mediator complex subunit Med16 N-terminal" evidence="12">
    <location>
        <begin position="114"/>
        <end position="402"/>
    </location>
</feature>
<protein>
    <recommendedName>
        <fullName evidence="3 11">Mediator of RNA polymerase II transcription subunit 16</fullName>
    </recommendedName>
    <alternativeName>
        <fullName evidence="10 11">Mediator complex subunit 16</fullName>
    </alternativeName>
</protein>
<dbReference type="EnsemblMetazoa" id="XM_038188800.1">
    <property type="protein sequence ID" value="XP_038044728.1"/>
    <property type="gene ID" value="LOC119719371"/>
</dbReference>
<evidence type="ECO:0000256" key="4">
    <source>
        <dbReference type="ARBA" id="ARBA00022574"/>
    </source>
</evidence>
<gene>
    <name evidence="11" type="primary">MED16</name>
</gene>
<dbReference type="GO" id="GO:0016592">
    <property type="term" value="C:mediator complex"/>
    <property type="evidence" value="ECO:0007669"/>
    <property type="project" value="InterPro"/>
</dbReference>
<name>A0A913YYT5_PATMI</name>
<keyword evidence="7 11" id="KW-0010">Activator</keyword>
<dbReference type="Pfam" id="PF20719">
    <property type="entry name" value="Med16_C"/>
    <property type="match status" value="1"/>
</dbReference>
<dbReference type="InterPro" id="IPR048616">
    <property type="entry name" value="MED16_bridge"/>
</dbReference>
<keyword evidence="8 11" id="KW-0804">Transcription</keyword>
<comment type="function">
    <text evidence="11">Component of the Mediator complex, a coactivator involved in the regulated transcription of nearly all RNA polymerase II-dependent genes. Mediator functions as a bridge to convey information from gene-specific regulatory proteins to the basal RNA polymerase II transcription machinery. Mediator is recruited to promoters by direct interactions with regulatory proteins and serves as a scaffold for the assembly of a functional preinitiation complex with RNA polymerase II and the general transcription factors.</text>
</comment>
<evidence type="ECO:0000256" key="2">
    <source>
        <dbReference type="ARBA" id="ARBA00006543"/>
    </source>
</evidence>
<feature type="domain" description="Mediator complex subunit 16 C-terminal" evidence="14">
    <location>
        <begin position="789"/>
        <end position="848"/>
    </location>
</feature>
<dbReference type="SUPFAM" id="SSF50978">
    <property type="entry name" value="WD40 repeat-like"/>
    <property type="match status" value="1"/>
</dbReference>
<evidence type="ECO:0000256" key="3">
    <source>
        <dbReference type="ARBA" id="ARBA00019614"/>
    </source>
</evidence>
<organism evidence="15 16">
    <name type="scientific">Patiria miniata</name>
    <name type="common">Bat star</name>
    <name type="synonym">Asterina miniata</name>
    <dbReference type="NCBI Taxonomy" id="46514"/>
    <lineage>
        <taxon>Eukaryota</taxon>
        <taxon>Metazoa</taxon>
        <taxon>Echinodermata</taxon>
        <taxon>Eleutherozoa</taxon>
        <taxon>Asterozoa</taxon>
        <taxon>Asteroidea</taxon>
        <taxon>Valvatacea</taxon>
        <taxon>Valvatida</taxon>
        <taxon>Asterinidae</taxon>
        <taxon>Patiria</taxon>
    </lineage>
</organism>
<dbReference type="GO" id="GO:0045893">
    <property type="term" value="P:positive regulation of DNA-templated transcription"/>
    <property type="evidence" value="ECO:0007669"/>
    <property type="project" value="TreeGrafter"/>
</dbReference>
<keyword evidence="4" id="KW-0853">WD repeat</keyword>
<dbReference type="Pfam" id="PF20718">
    <property type="entry name" value="Med16_bridge"/>
    <property type="match status" value="1"/>
</dbReference>
<evidence type="ECO:0000259" key="14">
    <source>
        <dbReference type="Pfam" id="PF20719"/>
    </source>
</evidence>
<evidence type="ECO:0000259" key="12">
    <source>
        <dbReference type="Pfam" id="PF11635"/>
    </source>
</evidence>
<dbReference type="InterPro" id="IPR021665">
    <property type="entry name" value="Mediator_Med16_N"/>
</dbReference>
<keyword evidence="6 11" id="KW-0805">Transcription regulation</keyword>
<evidence type="ECO:0000256" key="6">
    <source>
        <dbReference type="ARBA" id="ARBA00023015"/>
    </source>
</evidence>
<comment type="subcellular location">
    <subcellularLocation>
        <location evidence="1 11">Nucleus</location>
    </subcellularLocation>
</comment>
<evidence type="ECO:0000256" key="8">
    <source>
        <dbReference type="ARBA" id="ARBA00023163"/>
    </source>
</evidence>
<dbReference type="InterPro" id="IPR036322">
    <property type="entry name" value="WD40_repeat_dom_sf"/>
</dbReference>
<evidence type="ECO:0000256" key="1">
    <source>
        <dbReference type="ARBA" id="ARBA00004123"/>
    </source>
</evidence>
<dbReference type="InterPro" id="IPR048338">
    <property type="entry name" value="Mediator_Med16"/>
</dbReference>
<sequence length="852" mass="93932">MELVYVTEWPKTDVNLCSKKLIGDTACSWSCRNILAFSTVSNTKALEKEIYRPKIHIVDPDRPWELHSITGVHKDLIQVLQWNASGTQFLSGDSSGTSALWQMKNHLLNDWESVAESHVAGEPIVALGWLHSGVKISYNVDNIDSPIMLDKFTRSRFTPSLPQVGTKPASGWITVTSTGLVSVTVLKNGGGTITVTECLGNTRCHAELADIAYSSSGDILIATSDGSCRSPVQVYKVILSWKEALTDKVCIETDYLPSLHVQCCVDLGNKDKYVTITHLRFINKECYEEESTSLPAEQLIISAIGSSGSCVEFWSLSKEFIPLNKIFQTSPPPSRESQPTTQKWVFGSCYTNTAAVTGLCLPKLPVKLSSKSIYNGPGMVMAVAFQDGSVKLLHRVSLKPCAPFKYEGAKVDTGSQAKRQKVYNGKHLVCMEMSSTCCSIMAIDRMGALCLIKIAPTLGQALDQGAARAHTIAQVVNLLEYSLVTGYEWWDLLHTITPGMVDTVIDRLTEAFNRQAKSTQELLFSRLVAVKGSLHRMTSSGAGKSVDCYCKLLLNAISSEFKSLLRPSSVSTQDKSPTEKLAAICAHSSELDLNKVLLNLDAKEFALDPNTLQSLQQLIQWIADYCLHTLSTVPQQASNPTKPGISILRDTSTLCLLREMLVLVKVWGMHKKTCLPVFSTTPESFDTVSHLYKLITQVWLASKEIPPAELDDNTVDECCLLPSQIIMQPLDVTPVTEGITGKLLILRQAMSFQFHTAPSHMVNIATFGHSLNIFPGSEVNVRSLTDRIHQKTDVVRRLYLGVSPPEEIRSCTRCSSISMLNSPSRSSAMKSWEQRWAKSCLCGGLWRKVIVE</sequence>
<keyword evidence="16" id="KW-1185">Reference proteome</keyword>
<proteinExistence type="inferred from homology"/>
<evidence type="ECO:0000313" key="15">
    <source>
        <dbReference type="EnsemblMetazoa" id="XP_038044728.1"/>
    </source>
</evidence>
<comment type="similarity">
    <text evidence="2 11">Belongs to the Mediator complex subunit 16 family.</text>
</comment>
<evidence type="ECO:0000256" key="11">
    <source>
        <dbReference type="RuleBase" id="RU364149"/>
    </source>
</evidence>
<dbReference type="PANTHER" id="PTHR13224">
    <property type="entry name" value="THYROID HORMONE RECEPTOR-ASSOCIATED PROTEIN-RELATED"/>
    <property type="match status" value="1"/>
</dbReference>
<dbReference type="PANTHER" id="PTHR13224:SF6">
    <property type="entry name" value="MEDIATOR OF RNA POLYMERASE II TRANSCRIPTION SUBUNIT 16"/>
    <property type="match status" value="1"/>
</dbReference>
<dbReference type="OrthoDB" id="10018574at2759"/>
<keyword evidence="5" id="KW-0677">Repeat</keyword>
<comment type="subunit">
    <text evidence="11">Component of the Mediator complex.</text>
</comment>
<evidence type="ECO:0000256" key="7">
    <source>
        <dbReference type="ARBA" id="ARBA00023159"/>
    </source>
</evidence>
<dbReference type="InterPro" id="IPR048339">
    <property type="entry name" value="Mediator_Med16_C"/>
</dbReference>
<accession>A0A913YYT5</accession>
<dbReference type="AlphaFoldDB" id="A0A913YYT5"/>
<evidence type="ECO:0000256" key="10">
    <source>
        <dbReference type="ARBA" id="ARBA00032015"/>
    </source>
</evidence>
<dbReference type="Proteomes" id="UP000887568">
    <property type="component" value="Unplaced"/>
</dbReference>
<dbReference type="OMA" id="EIWQPKE"/>
<keyword evidence="9 11" id="KW-0539">Nucleus</keyword>
<reference evidence="15" key="1">
    <citation type="submission" date="2022-11" db="UniProtKB">
        <authorList>
            <consortium name="EnsemblMetazoa"/>
        </authorList>
    </citation>
    <scope>IDENTIFICATION</scope>
</reference>
<evidence type="ECO:0000256" key="9">
    <source>
        <dbReference type="ARBA" id="ARBA00023242"/>
    </source>
</evidence>
<feature type="domain" description="Mediator of RNA polymerase II transcription subunit 16 central helical bridge" evidence="13">
    <location>
        <begin position="478"/>
        <end position="667"/>
    </location>
</feature>
<dbReference type="Pfam" id="PF11635">
    <property type="entry name" value="Med16_N"/>
    <property type="match status" value="1"/>
</dbReference>
<evidence type="ECO:0000256" key="5">
    <source>
        <dbReference type="ARBA" id="ARBA00022737"/>
    </source>
</evidence>
<evidence type="ECO:0000259" key="13">
    <source>
        <dbReference type="Pfam" id="PF20718"/>
    </source>
</evidence>
<evidence type="ECO:0000313" key="16">
    <source>
        <dbReference type="Proteomes" id="UP000887568"/>
    </source>
</evidence>